<feature type="transmembrane region" description="Helical" evidence="1">
    <location>
        <begin position="191"/>
        <end position="215"/>
    </location>
</feature>
<keyword evidence="1" id="KW-1133">Transmembrane helix</keyword>
<sequence>MKSVSLFFYCLFLNTTFKIFSFIFIMGLGSLLALIFISSKIPIDKTIIWFRLVVYFLIIFPLSYLLFKGWWFIRKYKREALILSNNEFDTKYYNFVIKPPFSPLFLNRFNMIIREIELNPDEIQFENDKKQFLYKVHLRIFILEFVLFFILFTFFVLLTILIETIPNIIEKGWFTRFAVVTKSDKNSLKGLGLFLLFIPYFCFTLVVVIFTRNFLYKISYQLMRNSTNSVYNYFRKSMAIFFIPKPEI</sequence>
<dbReference type="HOGENOM" id="CLU_097898_0_0_14"/>
<organism evidence="2 3">
    <name type="scientific">Mesomycoplasma hyopneumoniae (strain 7448)</name>
    <name type="common">Mycoplasma hyopneumoniae</name>
    <dbReference type="NCBI Taxonomy" id="262722"/>
    <lineage>
        <taxon>Bacteria</taxon>
        <taxon>Bacillati</taxon>
        <taxon>Mycoplasmatota</taxon>
        <taxon>Mycoplasmoidales</taxon>
        <taxon>Metamycoplasmataceae</taxon>
        <taxon>Mesomycoplasma</taxon>
    </lineage>
</organism>
<proteinExistence type="predicted"/>
<dbReference type="KEGG" id="mhp:MHP7448_0219"/>
<evidence type="ECO:0000256" key="1">
    <source>
        <dbReference type="SAM" id="Phobius"/>
    </source>
</evidence>
<reference evidence="2 3" key="1">
    <citation type="journal article" date="2005" name="J. Bacteriol.">
        <title>Swine and poultry pathogens: the complete genome sequences of two strains of Mycoplasma hyopneumoniae and a strain of Mycoplasma synoviae.</title>
        <authorList>
            <person name="Vasconcelos A.T."/>
            <person name="Ferreira H.B."/>
            <person name="Bizarro C.V."/>
            <person name="Bonatto S.L."/>
            <person name="Carvalho M.O."/>
            <person name="Pinto P.M."/>
            <person name="Almeida D.F."/>
            <person name="Almeida L.G."/>
            <person name="Almeida R."/>
            <person name="Alves-Filho L."/>
            <person name="Assuncao E.N."/>
            <person name="Azevedo V.A."/>
            <person name="Bogo M.R."/>
            <person name="Brigido M.M."/>
            <person name="Brocchi M."/>
            <person name="Burity H.A."/>
            <person name="Camargo A.A."/>
            <person name="Camargo S.S."/>
            <person name="Carepo M.S."/>
            <person name="Carraro D.M."/>
            <person name="de Mattos Cascardo J.C."/>
            <person name="Castro L.A."/>
            <person name="Cavalcanti G."/>
            <person name="Chemale G."/>
            <person name="Collevatti R.G."/>
            <person name="Cunha C.W."/>
            <person name="Dallagiovanna B."/>
            <person name="Dambros B.P."/>
            <person name="Dellagostin O.A."/>
            <person name="Falcao C."/>
            <person name="Fantinatti-Garboggini F."/>
            <person name="Felipe M.S."/>
            <person name="Fiorentin L."/>
            <person name="Franco G.R."/>
            <person name="Freitas N.S."/>
            <person name="Frias D."/>
            <person name="Grangeiro T.B."/>
            <person name="Grisard E.C."/>
            <person name="Guimaraes C.T."/>
            <person name="Hungria M."/>
            <person name="Jardim S.N."/>
            <person name="Krieger M.A."/>
            <person name="Laurino J.P."/>
            <person name="Lima L.F."/>
            <person name="Lopes M.I."/>
            <person name="Loreto E.L."/>
            <person name="Madeira H.M."/>
            <person name="Manfio G.P."/>
            <person name="Maranhao A.Q."/>
            <person name="Martinkovics C.T."/>
            <person name="Medeiros S.R."/>
            <person name="Moreira M.A."/>
            <person name="Neiva M."/>
            <person name="Ramalho-Neto C.E."/>
            <person name="Nicolas M.F."/>
            <person name="Oliveira S.C."/>
            <person name="Paixao R.F."/>
            <person name="Pedrosa F.O."/>
            <person name="Pena S.D."/>
            <person name="Pereira M."/>
            <person name="Pereira-Ferrari L."/>
            <person name="Piffer I."/>
            <person name="Pinto L.S."/>
            <person name="Potrich D.P."/>
            <person name="Salim A.C."/>
            <person name="Santos F.R."/>
            <person name="Schmitt R."/>
            <person name="Schneider M.P."/>
            <person name="Schrank A."/>
            <person name="Schrank I.S."/>
            <person name="Schuck A.F."/>
            <person name="Seuanez H.N."/>
            <person name="Silva D.W."/>
            <person name="Silva R."/>
            <person name="Silva S.C."/>
            <person name="Soares C.M."/>
            <person name="Souza K.R."/>
            <person name="Souza R.C."/>
            <person name="Staats C.C."/>
            <person name="Steffens M.B."/>
            <person name="Teixeira S.M."/>
            <person name="Urmenyi T.P."/>
            <person name="Vainstein M.H."/>
            <person name="Zuccherato L.W."/>
            <person name="Simpson A.J."/>
            <person name="Zaha A."/>
        </authorList>
    </citation>
    <scope>NUCLEOTIDE SEQUENCE [LARGE SCALE GENOMIC DNA]</scope>
    <source>
        <strain evidence="2 3">7448</strain>
    </source>
</reference>
<gene>
    <name evidence="2" type="ordered locus">MHP7448_0219</name>
</gene>
<accession>Q4A8E6</accession>
<dbReference type="AlphaFoldDB" id="Q4A8E6"/>
<dbReference type="Proteomes" id="UP000000553">
    <property type="component" value="Chromosome"/>
</dbReference>
<feature type="transmembrane region" description="Helical" evidence="1">
    <location>
        <begin position="140"/>
        <end position="162"/>
    </location>
</feature>
<keyword evidence="1" id="KW-0472">Membrane</keyword>
<name>Q4A8E6_MESH7</name>
<dbReference type="EMBL" id="AE017244">
    <property type="protein sequence ID" value="AAZ53593.2"/>
    <property type="molecule type" value="Genomic_DNA"/>
</dbReference>
<feature type="transmembrane region" description="Helical" evidence="1">
    <location>
        <begin position="48"/>
        <end position="67"/>
    </location>
</feature>
<evidence type="ECO:0000313" key="2">
    <source>
        <dbReference type="EMBL" id="AAZ53593.2"/>
    </source>
</evidence>
<feature type="transmembrane region" description="Helical" evidence="1">
    <location>
        <begin position="7"/>
        <end position="36"/>
    </location>
</feature>
<evidence type="ECO:0000313" key="3">
    <source>
        <dbReference type="Proteomes" id="UP000000553"/>
    </source>
</evidence>
<keyword evidence="1" id="KW-0812">Transmembrane</keyword>
<protein>
    <submittedName>
        <fullName evidence="2">Uncharacterized protein</fullName>
    </submittedName>
</protein>